<sequence length="908" mass="102401">MPGQLGQHQTLRQTSQGLGQQDSVSVEGGEQQVGDQTSQSLGQGEQVSQIVQRPGIGARQRNTDGAQGQGGASRGLQDASLISDEEPRVLESSGELPEDDCLDRYSSSSADQGVSDDLGQKEPARPTQVIPEGSEDPDFQKTFVEYEEIDASSSSRGGRSLASVVSPPRGRKAGMPKRRALFLRRHHHLSFLAVLEPMVDLDCRYMARRMGFEEFLHLELSSQLFPSSMIVTVVYAKCTRLERSLLWESLEELRPEGDRLWLVGGDFNVISSMEEHSAGVLARPGAMEDFNNFIMLAGLVDAGFVGDRYTWTNNRVWKRLDRVLLSSSWGSLDFTVRVEHLSRAASDHCPLLVEFPGFQKPRASFRFQRMWVRHRDFMQTVRLNWCLPSVAQGLQRLQMKLRRLKEHLKWWNMEVFGNIHDRVLQAEESMAAAEHAYDRDPTEQSRTHRSECQAHLFRVLDMEEDFWKQRAAIRWMGERERNTKFFHSTVQKKKAVSRLFRIWEEGQCLDQPERIRESGVRYFQELLTGETVDSTAVDTDLIPTLVSTEDNLMLAALPSAEEVKQVVWSMCQDSAAGPDGFSVAFYRACWEIVGEDVLQAVDSAQRWRDFRPISLCNVSYKIISKLMAQRIASVLGKVISPAQSGFVPGRLISDNILMAQELDHKLNYHIRGGNLILKLDMAKAYDRVQWGVLFRVMAAFGFSEAVIAFIRRCVTSSWFSVLVNGQLSGFFRSQRGLRQGDPISPFLFILAAELLSRGIEALFAAYPGMAYATGCDMRVSHLAYADDVVIFLNGSLDCVRRGKEFLDRYEAQSGQAINAEKSSFFPSRCISDRRRQQIAAVTGFGLGERPMLYLGVPIISGNKRTVHFAPLLAKIQRKFQGWNLSRLSHGGRLMLIQSVLSSLPVYLL</sequence>
<dbReference type="PANTHER" id="PTHR46890">
    <property type="entry name" value="NON-LTR RETROLELEMENT REVERSE TRANSCRIPTASE-LIKE PROTEIN-RELATED"/>
    <property type="match status" value="1"/>
</dbReference>
<dbReference type="SUPFAM" id="SSF56672">
    <property type="entry name" value="DNA/RNA polymerases"/>
    <property type="match status" value="1"/>
</dbReference>
<organism evidence="3 4">
    <name type="scientific">Zingiber officinale</name>
    <name type="common">Ginger</name>
    <name type="synonym">Amomum zingiber</name>
    <dbReference type="NCBI Taxonomy" id="94328"/>
    <lineage>
        <taxon>Eukaryota</taxon>
        <taxon>Viridiplantae</taxon>
        <taxon>Streptophyta</taxon>
        <taxon>Embryophyta</taxon>
        <taxon>Tracheophyta</taxon>
        <taxon>Spermatophyta</taxon>
        <taxon>Magnoliopsida</taxon>
        <taxon>Liliopsida</taxon>
        <taxon>Zingiberales</taxon>
        <taxon>Zingiberaceae</taxon>
        <taxon>Zingiber</taxon>
    </lineage>
</organism>
<evidence type="ECO:0000256" key="1">
    <source>
        <dbReference type="SAM" id="MobiDB-lite"/>
    </source>
</evidence>
<name>A0A8J5BU65_ZINOF</name>
<dbReference type="InterPro" id="IPR043502">
    <property type="entry name" value="DNA/RNA_pol_sf"/>
</dbReference>
<evidence type="ECO:0000313" key="3">
    <source>
        <dbReference type="EMBL" id="KAG6467478.1"/>
    </source>
</evidence>
<dbReference type="Proteomes" id="UP000734854">
    <property type="component" value="Unassembled WGS sequence"/>
</dbReference>
<dbReference type="InterPro" id="IPR052343">
    <property type="entry name" value="Retrotransposon-Effector_Assoc"/>
</dbReference>
<gene>
    <name evidence="3" type="ORF">ZIOFF_074734</name>
</gene>
<protein>
    <recommendedName>
        <fullName evidence="2">Reverse transcriptase domain-containing protein</fullName>
    </recommendedName>
</protein>
<feature type="compositionally biased region" description="Polar residues" evidence="1">
    <location>
        <begin position="1"/>
        <end position="24"/>
    </location>
</feature>
<comment type="caution">
    <text evidence="3">The sequence shown here is derived from an EMBL/GenBank/DDBJ whole genome shotgun (WGS) entry which is preliminary data.</text>
</comment>
<dbReference type="PANTHER" id="PTHR46890:SF48">
    <property type="entry name" value="RNA-DIRECTED DNA POLYMERASE"/>
    <property type="match status" value="1"/>
</dbReference>
<feature type="domain" description="Reverse transcriptase" evidence="2">
    <location>
        <begin position="579"/>
        <end position="858"/>
    </location>
</feature>
<dbReference type="InterPro" id="IPR036691">
    <property type="entry name" value="Endo/exonu/phosph_ase_sf"/>
</dbReference>
<proteinExistence type="predicted"/>
<dbReference type="EMBL" id="JACMSC010000044">
    <property type="protein sequence ID" value="KAG6467478.1"/>
    <property type="molecule type" value="Genomic_DNA"/>
</dbReference>
<dbReference type="InterPro" id="IPR005135">
    <property type="entry name" value="Endo/exonuclease/phosphatase"/>
</dbReference>
<feature type="compositionally biased region" description="Low complexity" evidence="1">
    <location>
        <begin position="151"/>
        <end position="166"/>
    </location>
</feature>
<dbReference type="AlphaFoldDB" id="A0A8J5BU65"/>
<evidence type="ECO:0000259" key="2">
    <source>
        <dbReference type="PROSITE" id="PS50878"/>
    </source>
</evidence>
<dbReference type="PROSITE" id="PS50878">
    <property type="entry name" value="RT_POL"/>
    <property type="match status" value="1"/>
</dbReference>
<feature type="region of interest" description="Disordered" evidence="1">
    <location>
        <begin position="1"/>
        <end position="137"/>
    </location>
</feature>
<dbReference type="Gene3D" id="3.60.10.10">
    <property type="entry name" value="Endonuclease/exonuclease/phosphatase"/>
    <property type="match status" value="1"/>
</dbReference>
<accession>A0A8J5BU65</accession>
<reference evidence="3 4" key="1">
    <citation type="submission" date="2020-08" db="EMBL/GenBank/DDBJ databases">
        <title>Plant Genome Project.</title>
        <authorList>
            <person name="Zhang R.-G."/>
        </authorList>
    </citation>
    <scope>NUCLEOTIDE SEQUENCE [LARGE SCALE GENOMIC DNA]</scope>
    <source>
        <tissue evidence="3">Rhizome</tissue>
    </source>
</reference>
<evidence type="ECO:0000313" key="4">
    <source>
        <dbReference type="Proteomes" id="UP000734854"/>
    </source>
</evidence>
<dbReference type="Pfam" id="PF00078">
    <property type="entry name" value="RVT_1"/>
    <property type="match status" value="1"/>
</dbReference>
<dbReference type="Pfam" id="PF03372">
    <property type="entry name" value="Exo_endo_phos"/>
    <property type="match status" value="1"/>
</dbReference>
<feature type="compositionally biased region" description="Polar residues" evidence="1">
    <location>
        <begin position="33"/>
        <end position="51"/>
    </location>
</feature>
<dbReference type="GO" id="GO:0003824">
    <property type="term" value="F:catalytic activity"/>
    <property type="evidence" value="ECO:0007669"/>
    <property type="project" value="InterPro"/>
</dbReference>
<dbReference type="SUPFAM" id="SSF56219">
    <property type="entry name" value="DNase I-like"/>
    <property type="match status" value="1"/>
</dbReference>
<keyword evidence="4" id="KW-1185">Reference proteome</keyword>
<dbReference type="CDD" id="cd01650">
    <property type="entry name" value="RT_nLTR_like"/>
    <property type="match status" value="1"/>
</dbReference>
<dbReference type="InterPro" id="IPR000477">
    <property type="entry name" value="RT_dom"/>
</dbReference>
<feature type="region of interest" description="Disordered" evidence="1">
    <location>
        <begin position="149"/>
        <end position="172"/>
    </location>
</feature>